<evidence type="ECO:0000256" key="1">
    <source>
        <dbReference type="SAM" id="MobiDB-lite"/>
    </source>
</evidence>
<accession>A0A8J5V678</accession>
<proteinExistence type="predicted"/>
<keyword evidence="3" id="KW-1185">Reference proteome</keyword>
<reference evidence="2" key="1">
    <citation type="journal article" date="2021" name="bioRxiv">
        <title>Whole Genome Assembly and Annotation of Northern Wild Rice, Zizania palustris L., Supports a Whole Genome Duplication in the Zizania Genus.</title>
        <authorList>
            <person name="Haas M."/>
            <person name="Kono T."/>
            <person name="Macchietto M."/>
            <person name="Millas R."/>
            <person name="McGilp L."/>
            <person name="Shao M."/>
            <person name="Duquette J."/>
            <person name="Hirsch C.N."/>
            <person name="Kimball J."/>
        </authorList>
    </citation>
    <scope>NUCLEOTIDE SEQUENCE</scope>
    <source>
        <tissue evidence="2">Fresh leaf tissue</tissue>
    </source>
</reference>
<reference evidence="2" key="2">
    <citation type="submission" date="2021-02" db="EMBL/GenBank/DDBJ databases">
        <authorList>
            <person name="Kimball J.A."/>
            <person name="Haas M.W."/>
            <person name="Macchietto M."/>
            <person name="Kono T."/>
            <person name="Duquette J."/>
            <person name="Shao M."/>
        </authorList>
    </citation>
    <scope>NUCLEOTIDE SEQUENCE</scope>
    <source>
        <tissue evidence="2">Fresh leaf tissue</tissue>
    </source>
</reference>
<evidence type="ECO:0000313" key="3">
    <source>
        <dbReference type="Proteomes" id="UP000729402"/>
    </source>
</evidence>
<dbReference type="Proteomes" id="UP000729402">
    <property type="component" value="Unassembled WGS sequence"/>
</dbReference>
<comment type="caution">
    <text evidence="2">The sequence shown here is derived from an EMBL/GenBank/DDBJ whole genome shotgun (WGS) entry which is preliminary data.</text>
</comment>
<feature type="compositionally biased region" description="Gly residues" evidence="1">
    <location>
        <begin position="75"/>
        <end position="85"/>
    </location>
</feature>
<organism evidence="2 3">
    <name type="scientific">Zizania palustris</name>
    <name type="common">Northern wild rice</name>
    <dbReference type="NCBI Taxonomy" id="103762"/>
    <lineage>
        <taxon>Eukaryota</taxon>
        <taxon>Viridiplantae</taxon>
        <taxon>Streptophyta</taxon>
        <taxon>Embryophyta</taxon>
        <taxon>Tracheophyta</taxon>
        <taxon>Spermatophyta</taxon>
        <taxon>Magnoliopsida</taxon>
        <taxon>Liliopsida</taxon>
        <taxon>Poales</taxon>
        <taxon>Poaceae</taxon>
        <taxon>BOP clade</taxon>
        <taxon>Oryzoideae</taxon>
        <taxon>Oryzeae</taxon>
        <taxon>Zizaniinae</taxon>
        <taxon>Zizania</taxon>
    </lineage>
</organism>
<feature type="region of interest" description="Disordered" evidence="1">
    <location>
        <begin position="1"/>
        <end position="111"/>
    </location>
</feature>
<sequence length="111" mass="11628">MSCGTGARAGRGIAPWRRGWDGADLGRAGVGQGVDLPVGSPRQWVDGSTRGCNEEAGRWMGVATRRRGDEPMGARRGGGAMGRQLGGVTRRQSRHGSDGLMEGCDEETGET</sequence>
<gene>
    <name evidence="2" type="ORF">GUJ93_ZPchr0001g30104</name>
</gene>
<dbReference type="AlphaFoldDB" id="A0A8J5V678"/>
<name>A0A8J5V678_ZIZPA</name>
<evidence type="ECO:0000313" key="2">
    <source>
        <dbReference type="EMBL" id="KAG8051960.1"/>
    </source>
</evidence>
<dbReference type="EMBL" id="JAAALK010000288">
    <property type="protein sequence ID" value="KAG8051960.1"/>
    <property type="molecule type" value="Genomic_DNA"/>
</dbReference>
<protein>
    <submittedName>
        <fullName evidence="2">Uncharacterized protein</fullName>
    </submittedName>
</protein>